<dbReference type="Pfam" id="PF01370">
    <property type="entry name" value="Epimerase"/>
    <property type="match status" value="1"/>
</dbReference>
<comment type="similarity">
    <text evidence="2">Belongs to the NAD(P)-dependent epimerase/dehydratase family. Dihydroflavonol-4-reductase subfamily.</text>
</comment>
<dbReference type="PANTHER" id="PTHR10366">
    <property type="entry name" value="NAD DEPENDENT EPIMERASE/DEHYDRATASE"/>
    <property type="match status" value="1"/>
</dbReference>
<proteinExistence type="inferred from homology"/>
<dbReference type="InterPro" id="IPR001509">
    <property type="entry name" value="Epimerase_deHydtase"/>
</dbReference>
<evidence type="ECO:0000256" key="1">
    <source>
        <dbReference type="ARBA" id="ARBA00023002"/>
    </source>
</evidence>
<gene>
    <name evidence="4" type="ORF">HXM90_00200</name>
</gene>
<evidence type="ECO:0000259" key="3">
    <source>
        <dbReference type="Pfam" id="PF01370"/>
    </source>
</evidence>
<accession>A0A930DHJ2</accession>
<dbReference type="AlphaFoldDB" id="A0A930DHJ2"/>
<evidence type="ECO:0000256" key="2">
    <source>
        <dbReference type="ARBA" id="ARBA00023445"/>
    </source>
</evidence>
<dbReference type="InterPro" id="IPR050425">
    <property type="entry name" value="NAD(P)_dehydrat-like"/>
</dbReference>
<dbReference type="EMBL" id="JABZRA010000001">
    <property type="protein sequence ID" value="MBF1271837.1"/>
    <property type="molecule type" value="Genomic_DNA"/>
</dbReference>
<evidence type="ECO:0000313" key="4">
    <source>
        <dbReference type="EMBL" id="MBF1271837.1"/>
    </source>
</evidence>
<dbReference type="PANTHER" id="PTHR10366:SF564">
    <property type="entry name" value="STEROL-4-ALPHA-CARBOXYLATE 3-DEHYDROGENASE, DECARBOXYLATING"/>
    <property type="match status" value="1"/>
</dbReference>
<dbReference type="Proteomes" id="UP000775770">
    <property type="component" value="Unassembled WGS sequence"/>
</dbReference>
<reference evidence="4" key="1">
    <citation type="submission" date="2020-04" db="EMBL/GenBank/DDBJ databases">
        <title>Deep metagenomics examines the oral microbiome during advanced dental caries in children, revealing novel taxa and co-occurrences with host molecules.</title>
        <authorList>
            <person name="Baker J.L."/>
            <person name="Morton J.T."/>
            <person name="Dinis M."/>
            <person name="Alvarez R."/>
            <person name="Tran N.C."/>
            <person name="Knight R."/>
            <person name="Edlund A."/>
        </authorList>
    </citation>
    <scope>NUCLEOTIDE SEQUENCE</scope>
    <source>
        <strain evidence="4">JCVI_38_bin.19</strain>
    </source>
</reference>
<feature type="domain" description="NAD-dependent epimerase/dehydratase" evidence="3">
    <location>
        <begin position="2"/>
        <end position="210"/>
    </location>
</feature>
<dbReference type="InterPro" id="IPR036291">
    <property type="entry name" value="NAD(P)-bd_dom_sf"/>
</dbReference>
<protein>
    <submittedName>
        <fullName evidence="4">NAD-dependent epimerase/dehydratase family protein</fullName>
    </submittedName>
</protein>
<sequence>MESLQEHCQEIYALVQEGDPLNSYIPEGIHVMKGDLREEESVEAFLATADSDSLVFHCAGIISVATKPGEQLYQVNVEGTRRILRHCLRKNVKRLIYVSSVHAIPEKKEGEYITEEAAFSPETVRGAYAKTKAMATASVIEAMKEGLRANIIFPSGIIGPGDYGRGSFTSMLFSFMEGKLPLAVGGGYDFVDVRDVAKGIILTAEKGRIGEGYILSGEYLKMEEILSMVKEKLSLPKMPLFLPRFLAEDIAPMYEGICVIRKQPLFFTPYAISVLYSNGFFSRKKAEEELGYAPRRGAESIGDTLQWLKGRKNPEV</sequence>
<name>A0A930DHJ2_9FIRM</name>
<comment type="caution">
    <text evidence="4">The sequence shown here is derived from an EMBL/GenBank/DDBJ whole genome shotgun (WGS) entry which is preliminary data.</text>
</comment>
<keyword evidence="1" id="KW-0560">Oxidoreductase</keyword>
<organism evidence="4 5">
    <name type="scientific">Oribacterium sinus</name>
    <dbReference type="NCBI Taxonomy" id="237576"/>
    <lineage>
        <taxon>Bacteria</taxon>
        <taxon>Bacillati</taxon>
        <taxon>Bacillota</taxon>
        <taxon>Clostridia</taxon>
        <taxon>Lachnospirales</taxon>
        <taxon>Lachnospiraceae</taxon>
        <taxon>Oribacterium</taxon>
    </lineage>
</organism>
<evidence type="ECO:0000313" key="5">
    <source>
        <dbReference type="Proteomes" id="UP000775770"/>
    </source>
</evidence>
<dbReference type="SUPFAM" id="SSF51735">
    <property type="entry name" value="NAD(P)-binding Rossmann-fold domains"/>
    <property type="match status" value="1"/>
</dbReference>
<dbReference type="GO" id="GO:0016616">
    <property type="term" value="F:oxidoreductase activity, acting on the CH-OH group of donors, NAD or NADP as acceptor"/>
    <property type="evidence" value="ECO:0007669"/>
    <property type="project" value="TreeGrafter"/>
</dbReference>
<dbReference type="Gene3D" id="3.40.50.720">
    <property type="entry name" value="NAD(P)-binding Rossmann-like Domain"/>
    <property type="match status" value="1"/>
</dbReference>